<sequence>MPESRAALLQPNHLTTRSDVLSRPSPVPAASGIYAWHFDVALPGMPLKGTQETEFGRLLYVGIAPREPRRSDNRPSNQNLRKRIHNHYRGNASGSTLRLTLGSLLAPELG</sequence>
<feature type="domain" description="GIY-YIG catalytic" evidence="1">
    <location>
        <begin position="32"/>
        <end position="108"/>
    </location>
</feature>
<accession>A0ABP8XU19</accession>
<dbReference type="RefSeq" id="WP_253873661.1">
    <property type="nucleotide sequence ID" value="NZ_BAABHM010000018.1"/>
</dbReference>
<proteinExistence type="predicted"/>
<keyword evidence="3" id="KW-1185">Reference proteome</keyword>
<reference evidence="3" key="1">
    <citation type="journal article" date="2019" name="Int. J. Syst. Evol. Microbiol.">
        <title>The Global Catalogue of Microorganisms (GCM) 10K type strain sequencing project: providing services to taxonomists for standard genome sequencing and annotation.</title>
        <authorList>
            <consortium name="The Broad Institute Genomics Platform"/>
            <consortium name="The Broad Institute Genome Sequencing Center for Infectious Disease"/>
            <person name="Wu L."/>
            <person name="Ma J."/>
        </authorList>
    </citation>
    <scope>NUCLEOTIDE SEQUENCE [LARGE SCALE GENOMIC DNA]</scope>
    <source>
        <strain evidence="3">JCM 17975</strain>
    </source>
</reference>
<comment type="caution">
    <text evidence="2">The sequence shown here is derived from an EMBL/GenBank/DDBJ whole genome shotgun (WGS) entry which is preliminary data.</text>
</comment>
<evidence type="ECO:0000259" key="1">
    <source>
        <dbReference type="Pfam" id="PF20815"/>
    </source>
</evidence>
<dbReference type="InterPro" id="IPR049311">
    <property type="entry name" value="GIY_YIG_cat"/>
</dbReference>
<gene>
    <name evidence="2" type="ORF">GCM10023198_42550</name>
</gene>
<name>A0ABP8XU19_9MICO</name>
<dbReference type="Proteomes" id="UP001500843">
    <property type="component" value="Unassembled WGS sequence"/>
</dbReference>
<evidence type="ECO:0000313" key="3">
    <source>
        <dbReference type="Proteomes" id="UP001500843"/>
    </source>
</evidence>
<dbReference type="Pfam" id="PF20815">
    <property type="entry name" value="GIY_YIG_2"/>
    <property type="match status" value="1"/>
</dbReference>
<protein>
    <recommendedName>
        <fullName evidence="1">GIY-YIG catalytic domain-containing protein</fullName>
    </recommendedName>
</protein>
<evidence type="ECO:0000313" key="2">
    <source>
        <dbReference type="EMBL" id="GAA4714760.1"/>
    </source>
</evidence>
<organism evidence="2 3">
    <name type="scientific">Promicromonospora umidemergens</name>
    <dbReference type="NCBI Taxonomy" id="629679"/>
    <lineage>
        <taxon>Bacteria</taxon>
        <taxon>Bacillati</taxon>
        <taxon>Actinomycetota</taxon>
        <taxon>Actinomycetes</taxon>
        <taxon>Micrococcales</taxon>
        <taxon>Promicromonosporaceae</taxon>
        <taxon>Promicromonospora</taxon>
    </lineage>
</organism>
<dbReference type="EMBL" id="BAABHM010000018">
    <property type="protein sequence ID" value="GAA4714760.1"/>
    <property type="molecule type" value="Genomic_DNA"/>
</dbReference>